<dbReference type="EMBL" id="LR902324">
    <property type="protein sequence ID" value="CAD7250352.1"/>
    <property type="molecule type" value="Genomic_DNA"/>
</dbReference>
<gene>
    <name evidence="2" type="ORF">DSTB1V02_LOCUS10131</name>
</gene>
<dbReference type="InterPro" id="IPR031720">
    <property type="entry name" value="DUF4728"/>
</dbReference>
<protein>
    <submittedName>
        <fullName evidence="2">Uncharacterized protein</fullName>
    </submittedName>
</protein>
<feature type="transmembrane region" description="Helical" evidence="1">
    <location>
        <begin position="129"/>
        <end position="150"/>
    </location>
</feature>
<dbReference type="Proteomes" id="UP000677054">
    <property type="component" value="Unassembled WGS sequence"/>
</dbReference>
<feature type="transmembrane region" description="Helical" evidence="1">
    <location>
        <begin position="98"/>
        <end position="123"/>
    </location>
</feature>
<accession>A0A7R9AA73</accession>
<evidence type="ECO:0000313" key="3">
    <source>
        <dbReference type="Proteomes" id="UP000677054"/>
    </source>
</evidence>
<dbReference type="OrthoDB" id="6572371at2759"/>
<name>A0A7R9AA73_9CRUS</name>
<organism evidence="2">
    <name type="scientific">Darwinula stevensoni</name>
    <dbReference type="NCBI Taxonomy" id="69355"/>
    <lineage>
        <taxon>Eukaryota</taxon>
        <taxon>Metazoa</taxon>
        <taxon>Ecdysozoa</taxon>
        <taxon>Arthropoda</taxon>
        <taxon>Crustacea</taxon>
        <taxon>Oligostraca</taxon>
        <taxon>Ostracoda</taxon>
        <taxon>Podocopa</taxon>
        <taxon>Podocopida</taxon>
        <taxon>Darwinulocopina</taxon>
        <taxon>Darwinuloidea</taxon>
        <taxon>Darwinulidae</taxon>
        <taxon>Darwinula</taxon>
    </lineage>
</organism>
<keyword evidence="3" id="KW-1185">Reference proteome</keyword>
<dbReference type="GO" id="GO:0035159">
    <property type="term" value="P:regulation of tube length, open tracheal system"/>
    <property type="evidence" value="ECO:0007669"/>
    <property type="project" value="TreeGrafter"/>
</dbReference>
<dbReference type="GO" id="GO:0005886">
    <property type="term" value="C:plasma membrane"/>
    <property type="evidence" value="ECO:0007669"/>
    <property type="project" value="TreeGrafter"/>
</dbReference>
<dbReference type="Pfam" id="PF15860">
    <property type="entry name" value="DUF4728"/>
    <property type="match status" value="1"/>
</dbReference>
<sequence length="170" mass="19652">MPVLHSCWSPWLHYKDLNLATNAVAWYTMAISVVGLTYAIYAMMGGHSADFFSPLFETDRYSSMIGAGVFMILFCLVFFIFSILMIKGVKVRIRGYLLPWLIQSIIYILSLLAFGLWILWSYYTHLPSVLAFLLIWLIAAFHIYCTLCAYSTYQVVRKEQATEIMVFHPF</sequence>
<feature type="transmembrane region" description="Helical" evidence="1">
    <location>
        <begin position="64"/>
        <end position="86"/>
    </location>
</feature>
<dbReference type="GO" id="GO:0019991">
    <property type="term" value="P:septate junction assembly"/>
    <property type="evidence" value="ECO:0007669"/>
    <property type="project" value="TreeGrafter"/>
</dbReference>
<keyword evidence="1" id="KW-0812">Transmembrane</keyword>
<dbReference type="PANTHER" id="PTHR36694">
    <property type="entry name" value="PASIFLORA 1, ISOFORM A-RELATED"/>
    <property type="match status" value="1"/>
</dbReference>
<dbReference type="GO" id="GO:0060857">
    <property type="term" value="P:establishment of glial blood-brain barrier"/>
    <property type="evidence" value="ECO:0007669"/>
    <property type="project" value="TreeGrafter"/>
</dbReference>
<dbReference type="PANTHER" id="PTHR36694:SF11">
    <property type="entry name" value="LP21121P-RELATED"/>
    <property type="match status" value="1"/>
</dbReference>
<reference evidence="2" key="1">
    <citation type="submission" date="2020-11" db="EMBL/GenBank/DDBJ databases">
        <authorList>
            <person name="Tran Van P."/>
        </authorList>
    </citation>
    <scope>NUCLEOTIDE SEQUENCE</scope>
</reference>
<proteinExistence type="predicted"/>
<keyword evidence="1" id="KW-0472">Membrane</keyword>
<keyword evidence="1" id="KW-1133">Transmembrane helix</keyword>
<feature type="transmembrane region" description="Helical" evidence="1">
    <location>
        <begin position="24"/>
        <end position="44"/>
    </location>
</feature>
<dbReference type="AlphaFoldDB" id="A0A7R9AA73"/>
<dbReference type="EMBL" id="CAJPEV010002807">
    <property type="protein sequence ID" value="CAG0898094.1"/>
    <property type="molecule type" value="Genomic_DNA"/>
</dbReference>
<evidence type="ECO:0000313" key="2">
    <source>
        <dbReference type="EMBL" id="CAD7250352.1"/>
    </source>
</evidence>
<evidence type="ECO:0000256" key="1">
    <source>
        <dbReference type="SAM" id="Phobius"/>
    </source>
</evidence>